<evidence type="ECO:0000313" key="1">
    <source>
        <dbReference type="EMBL" id="WWQ65860.1"/>
    </source>
</evidence>
<dbReference type="Proteomes" id="UP001432251">
    <property type="component" value="Chromosome"/>
</dbReference>
<dbReference type="EMBL" id="CP146022">
    <property type="protein sequence ID" value="WWQ65860.1"/>
    <property type="molecule type" value="Genomic_DNA"/>
</dbReference>
<evidence type="ECO:0000313" key="2">
    <source>
        <dbReference type="Proteomes" id="UP001432251"/>
    </source>
</evidence>
<organism evidence="1 2">
    <name type="scientific">Streptomyces citrinus</name>
    <dbReference type="NCBI Taxonomy" id="3118173"/>
    <lineage>
        <taxon>Bacteria</taxon>
        <taxon>Bacillati</taxon>
        <taxon>Actinomycetota</taxon>
        <taxon>Actinomycetes</taxon>
        <taxon>Kitasatosporales</taxon>
        <taxon>Streptomycetaceae</taxon>
        <taxon>Streptomyces</taxon>
    </lineage>
</organism>
<protein>
    <submittedName>
        <fullName evidence="1">Uncharacterized protein</fullName>
    </submittedName>
</protein>
<proteinExistence type="predicted"/>
<reference evidence="1" key="1">
    <citation type="journal article" date="2025" name="Int. J. Syst. Evol. Microbiol.">
        <title>Streptomyces citrinus sp. nov., with yellow diffusible pigment.</title>
        <authorList>
            <person name="He Y."/>
            <person name="Yang E."/>
            <person name="Xu J."/>
            <person name="Sun Y."/>
            <person name="Sun L."/>
        </authorList>
    </citation>
    <scope>NUCLEOTIDE SEQUENCE</scope>
    <source>
        <strain evidence="1">Q6</strain>
    </source>
</reference>
<accession>A0ACD5AFK2</accession>
<sequence>MAIAVVRAENYYVPPPPMPADAWADTLPAELVFVWTEYRLSRRVTMPDGVLDGEPALYARVDSNRWLVQCVCGSADIISPADPRWACVTCGYGWVSIIVPTADEVAAIEAQLLKQPRPNRRFWWHPNDPANPDRPTDAPIPPTEPSRVGQVLK</sequence>
<keyword evidence="2" id="KW-1185">Reference proteome</keyword>
<name>A0ACD5AFK2_9ACTN</name>
<gene>
    <name evidence="1" type="ORF">V2W30_22705</name>
</gene>